<evidence type="ECO:0000256" key="1">
    <source>
        <dbReference type="SAM" id="MobiDB-lite"/>
    </source>
</evidence>
<organism evidence="2 3">
    <name type="scientific">Rotaria magnacalcarata</name>
    <dbReference type="NCBI Taxonomy" id="392030"/>
    <lineage>
        <taxon>Eukaryota</taxon>
        <taxon>Metazoa</taxon>
        <taxon>Spiralia</taxon>
        <taxon>Gnathifera</taxon>
        <taxon>Rotifera</taxon>
        <taxon>Eurotatoria</taxon>
        <taxon>Bdelloidea</taxon>
        <taxon>Philodinida</taxon>
        <taxon>Philodinidae</taxon>
        <taxon>Rotaria</taxon>
    </lineage>
</organism>
<dbReference type="EMBL" id="CAJOBI010232255">
    <property type="protein sequence ID" value="CAF5067276.1"/>
    <property type="molecule type" value="Genomic_DNA"/>
</dbReference>
<proteinExistence type="predicted"/>
<comment type="caution">
    <text evidence="2">The sequence shown here is derived from an EMBL/GenBank/DDBJ whole genome shotgun (WGS) entry which is preliminary data.</text>
</comment>
<sequence>MVLDFEYGINTGNRFLQFVDHDEEPEAFIAAQAQEEAKQKKTVTKDTKQPAKKTTTTTKTATTTAKTNKENLTTKSTNVERRQQSATVPAVFGDNNNQQIRSDSARGLFIFRNVFEF</sequence>
<dbReference type="Proteomes" id="UP000676336">
    <property type="component" value="Unassembled WGS sequence"/>
</dbReference>
<feature type="compositionally biased region" description="Basic and acidic residues" evidence="1">
    <location>
        <begin position="39"/>
        <end position="49"/>
    </location>
</feature>
<evidence type="ECO:0000313" key="2">
    <source>
        <dbReference type="EMBL" id="CAF5067276.1"/>
    </source>
</evidence>
<feature type="compositionally biased region" description="Low complexity" evidence="1">
    <location>
        <begin position="52"/>
        <end position="75"/>
    </location>
</feature>
<gene>
    <name evidence="2" type="ORF">SMN809_LOCUS60096</name>
</gene>
<accession>A0A8S3EAT1</accession>
<feature type="region of interest" description="Disordered" evidence="1">
    <location>
        <begin position="39"/>
        <end position="98"/>
    </location>
</feature>
<dbReference type="AlphaFoldDB" id="A0A8S3EAT1"/>
<evidence type="ECO:0000313" key="3">
    <source>
        <dbReference type="Proteomes" id="UP000676336"/>
    </source>
</evidence>
<reference evidence="2" key="1">
    <citation type="submission" date="2021-02" db="EMBL/GenBank/DDBJ databases">
        <authorList>
            <person name="Nowell W R."/>
        </authorList>
    </citation>
    <scope>NUCLEOTIDE SEQUENCE</scope>
</reference>
<protein>
    <submittedName>
        <fullName evidence="2">Uncharacterized protein</fullName>
    </submittedName>
</protein>
<name>A0A8S3EAT1_9BILA</name>